<evidence type="ECO:0000256" key="3">
    <source>
        <dbReference type="ARBA" id="ARBA00022679"/>
    </source>
</evidence>
<dbReference type="PROSITE" id="PS52020">
    <property type="entry name" value="CRESS_DNA_REP"/>
    <property type="match status" value="1"/>
</dbReference>
<keyword evidence="9" id="KW-0255">Endonuclease</keyword>
<proteinExistence type="predicted"/>
<feature type="domain" description="CRESS-DNA virus Rep endonuclease" evidence="13">
    <location>
        <begin position="9"/>
        <end position="114"/>
    </location>
</feature>
<keyword evidence="3" id="KW-0808">Transferase</keyword>
<dbReference type="SMR" id="A0A8A4XBS5"/>
<comment type="subcellular location">
    <subcellularLocation>
        <location evidence="1">Host nucleus</location>
    </subcellularLocation>
</comment>
<accession>A0A8A4XBS5</accession>
<protein>
    <submittedName>
        <fullName evidence="14">Replication-associated protein</fullName>
    </submittedName>
</protein>
<evidence type="ECO:0000256" key="11">
    <source>
        <dbReference type="ARBA" id="ARBA00023124"/>
    </source>
</evidence>
<evidence type="ECO:0000256" key="12">
    <source>
        <dbReference type="ARBA" id="ARBA00023125"/>
    </source>
</evidence>
<dbReference type="GO" id="GO:0016888">
    <property type="term" value="F:DNA endonuclease activity, producing 5'-phosphomonoesters"/>
    <property type="evidence" value="ECO:0007669"/>
    <property type="project" value="InterPro"/>
</dbReference>
<evidence type="ECO:0000256" key="9">
    <source>
        <dbReference type="ARBA" id="ARBA00022759"/>
    </source>
</evidence>
<evidence type="ECO:0000256" key="2">
    <source>
        <dbReference type="ARBA" id="ARBA00022562"/>
    </source>
</evidence>
<evidence type="ECO:0000256" key="10">
    <source>
        <dbReference type="ARBA" id="ARBA00022801"/>
    </source>
</evidence>
<dbReference type="InterPro" id="IPR022692">
    <property type="entry name" value="Gemini_AL1_REP_central"/>
</dbReference>
<organism evidence="14">
    <name type="scientific">Turdus hortulorum Genomoviridae sp</name>
    <dbReference type="NCBI Taxonomy" id="2814995"/>
    <lineage>
        <taxon>Viruses</taxon>
        <taxon>Monodnaviria</taxon>
        <taxon>Shotokuvirae</taxon>
        <taxon>Cressdnaviricota</taxon>
        <taxon>Repensiviricetes</taxon>
        <taxon>Geplafuvirales</taxon>
        <taxon>Genomoviridae</taxon>
    </lineage>
</organism>
<reference evidence="14" key="1">
    <citation type="submission" date="2020-10" db="EMBL/GenBank/DDBJ databases">
        <title>CRESS DNA virus dark matter in the feces of wild birds.</title>
        <authorList>
            <person name="Yang S."/>
            <person name="Zhang W."/>
        </authorList>
    </citation>
    <scope>NUCLEOTIDE SEQUENCE</scope>
    <source>
        <strain evidence="14">Gbt105gen6</strain>
    </source>
</reference>
<dbReference type="Gene3D" id="3.40.1310.20">
    <property type="match status" value="1"/>
</dbReference>
<keyword evidence="12" id="KW-0238">DNA-binding</keyword>
<dbReference type="InterPro" id="IPR049912">
    <property type="entry name" value="CRESS_DNA_REP"/>
</dbReference>
<dbReference type="Pfam" id="PF08283">
    <property type="entry name" value="Gemini_AL1_M"/>
    <property type="match status" value="1"/>
</dbReference>
<dbReference type="GO" id="GO:0006260">
    <property type="term" value="P:DNA replication"/>
    <property type="evidence" value="ECO:0007669"/>
    <property type="project" value="UniProtKB-KW"/>
</dbReference>
<dbReference type="SUPFAM" id="SSF55464">
    <property type="entry name" value="Origin of replication-binding domain, RBD-like"/>
    <property type="match status" value="1"/>
</dbReference>
<keyword evidence="2" id="KW-1048">Host nucleus</keyword>
<dbReference type="GO" id="GO:0042025">
    <property type="term" value="C:host cell nucleus"/>
    <property type="evidence" value="ECO:0007669"/>
    <property type="project" value="UniProtKB-SubCell"/>
</dbReference>
<dbReference type="PRINTS" id="PR00228">
    <property type="entry name" value="GEMCOATCLVL1"/>
</dbReference>
<keyword evidence="11" id="KW-0190">Covalent protein-DNA linkage</keyword>
<keyword evidence="6" id="KW-0540">Nuclease</keyword>
<keyword evidence="5" id="KW-0235">DNA replication</keyword>
<dbReference type="Pfam" id="PF00799">
    <property type="entry name" value="Gemini_AL1"/>
    <property type="match status" value="1"/>
</dbReference>
<keyword evidence="10" id="KW-0378">Hydrolase</keyword>
<keyword evidence="4" id="KW-0548">Nucleotidyltransferase</keyword>
<dbReference type="EMBL" id="MW183009">
    <property type="protein sequence ID" value="QTE03671.1"/>
    <property type="molecule type" value="Genomic_DNA"/>
</dbReference>
<evidence type="ECO:0000259" key="13">
    <source>
        <dbReference type="PROSITE" id="PS52020"/>
    </source>
</evidence>
<dbReference type="GO" id="GO:0046872">
    <property type="term" value="F:metal ion binding"/>
    <property type="evidence" value="ECO:0007669"/>
    <property type="project" value="UniProtKB-KW"/>
</dbReference>
<evidence type="ECO:0000256" key="1">
    <source>
        <dbReference type="ARBA" id="ARBA00004147"/>
    </source>
</evidence>
<evidence type="ECO:0000256" key="6">
    <source>
        <dbReference type="ARBA" id="ARBA00022722"/>
    </source>
</evidence>
<sequence>MSQRPSSFQFKRRYALLTYAQCGDLDPFSVVDLFSELDAECIIGREDHADGGIHLHAFVDFGRQYSTRNARQFDVGGHHPNVQPCSKTPEKMYDYAIKDGDVVAGGLQRPDGSRVSGSGDPWVEIILAETRDDFFRLCGELAPRYLACSFPSLCKYADWKYRSDPAPYVTPEGYSFDTSGFPQLDDWVRSNLLGYEAGRRGKSLILIGPSRMGKTEWARSLGQEHAYFGGLWCLDEFNEDVKFAVFDDIQGGLEFFHAYKFWLGHQREFFATDKYRGKKLIRWGKPAIWCSNTDPRMDKGADADWLDANCEFVFINSRLY</sequence>
<dbReference type="GO" id="GO:0003677">
    <property type="term" value="F:DNA binding"/>
    <property type="evidence" value="ECO:0007669"/>
    <property type="project" value="UniProtKB-KW"/>
</dbReference>
<dbReference type="GO" id="GO:0016779">
    <property type="term" value="F:nucleotidyltransferase activity"/>
    <property type="evidence" value="ECO:0007669"/>
    <property type="project" value="UniProtKB-KW"/>
</dbReference>
<dbReference type="GO" id="GO:0000166">
    <property type="term" value="F:nucleotide binding"/>
    <property type="evidence" value="ECO:0007669"/>
    <property type="project" value="UniProtKB-KW"/>
</dbReference>
<keyword evidence="7" id="KW-0479">Metal-binding</keyword>
<evidence type="ECO:0000256" key="5">
    <source>
        <dbReference type="ARBA" id="ARBA00022705"/>
    </source>
</evidence>
<evidence type="ECO:0000256" key="8">
    <source>
        <dbReference type="ARBA" id="ARBA00022741"/>
    </source>
</evidence>
<dbReference type="InterPro" id="IPR001301">
    <property type="entry name" value="Gemini_AL1_CLV"/>
</dbReference>
<keyword evidence="8" id="KW-0547">Nucleotide-binding</keyword>
<name>A0A8A4XBS5_9VIRU</name>
<dbReference type="GO" id="GO:0005198">
    <property type="term" value="F:structural molecule activity"/>
    <property type="evidence" value="ECO:0007669"/>
    <property type="project" value="InterPro"/>
</dbReference>
<evidence type="ECO:0000256" key="4">
    <source>
        <dbReference type="ARBA" id="ARBA00022695"/>
    </source>
</evidence>
<evidence type="ECO:0000256" key="7">
    <source>
        <dbReference type="ARBA" id="ARBA00022723"/>
    </source>
</evidence>
<evidence type="ECO:0000313" key="14">
    <source>
        <dbReference type="EMBL" id="QTE03671.1"/>
    </source>
</evidence>